<reference evidence="1" key="3">
    <citation type="submission" date="2023-05" db="EMBL/GenBank/DDBJ databases">
        <authorList>
            <person name="Smith C.H."/>
        </authorList>
    </citation>
    <scope>NUCLEOTIDE SEQUENCE</scope>
    <source>
        <strain evidence="1">CHS0354</strain>
        <tissue evidence="1">Mantle</tissue>
    </source>
</reference>
<gene>
    <name evidence="1" type="ORF">CHS0354_014755</name>
</gene>
<dbReference type="GO" id="GO:1990071">
    <property type="term" value="C:TRAPPII protein complex"/>
    <property type="evidence" value="ECO:0007669"/>
    <property type="project" value="TreeGrafter"/>
</dbReference>
<dbReference type="Proteomes" id="UP001195483">
    <property type="component" value="Unassembled WGS sequence"/>
</dbReference>
<name>A0AAE0SPM4_9BIVA</name>
<keyword evidence="2" id="KW-1185">Reference proteome</keyword>
<reference evidence="1" key="1">
    <citation type="journal article" date="2021" name="Genome Biol. Evol.">
        <title>A High-Quality Reference Genome for a Parasitic Bivalve with Doubly Uniparental Inheritance (Bivalvia: Unionida).</title>
        <authorList>
            <person name="Smith C.H."/>
        </authorList>
    </citation>
    <scope>NUCLEOTIDE SEQUENCE</scope>
    <source>
        <strain evidence="1">CHS0354</strain>
    </source>
</reference>
<sequence length="426" mass="48176">MEDEIVDWDCSELIFHDAIKMDRIGPTKKDSIIIGQAVPFTIVFKLSNIGVEKARNLNSNRSLKEFVDNLRHGFRVHSRIMAYNKRNLPAEFIYSGPFRKGRWMYCNITGSNKLGNITAKQVIRRPCLQDGTHFHLPVDVHMPATLGHCDEAEIVVMVSKTNNPSSQMDEEFGPLFQPPLFFSTDSPHAQISASQDFPVGKTFQYCVNIIHPPDICFLHRNCAGKNLLFIQVQNLCKKTVSVENCLVVPDASPKSFESQNCTGCKFKANHHSNLVKLVQQEVDSQSCFPCQLEHGEILSLVYTLQTDGVVHDLVMQALHLVAHLTWRLVGISYSDAVTTYKLPTVNMREIPFVVSPRMKSQHPITAGESFQVIYSITNKLQDFDAVRLYWGPDFPIKGISAKELLEVQNLKKFVICHDPDIQLGYT</sequence>
<dbReference type="GO" id="GO:0043014">
    <property type="term" value="F:alpha-tubulin binding"/>
    <property type="evidence" value="ECO:0007669"/>
    <property type="project" value="InterPro"/>
</dbReference>
<accession>A0AAE0SPM4</accession>
<evidence type="ECO:0000313" key="1">
    <source>
        <dbReference type="EMBL" id="KAK3595912.1"/>
    </source>
</evidence>
<comment type="caution">
    <text evidence="1">The sequence shown here is derived from an EMBL/GenBank/DDBJ whole genome shotgun (WGS) entry which is preliminary data.</text>
</comment>
<proteinExistence type="predicted"/>
<organism evidence="1 2">
    <name type="scientific">Potamilus streckersoni</name>
    <dbReference type="NCBI Taxonomy" id="2493646"/>
    <lineage>
        <taxon>Eukaryota</taxon>
        <taxon>Metazoa</taxon>
        <taxon>Spiralia</taxon>
        <taxon>Lophotrochozoa</taxon>
        <taxon>Mollusca</taxon>
        <taxon>Bivalvia</taxon>
        <taxon>Autobranchia</taxon>
        <taxon>Heteroconchia</taxon>
        <taxon>Palaeoheterodonta</taxon>
        <taxon>Unionida</taxon>
        <taxon>Unionoidea</taxon>
        <taxon>Unionidae</taxon>
        <taxon>Ambleminae</taxon>
        <taxon>Lampsilini</taxon>
        <taxon>Potamilus</taxon>
    </lineage>
</organism>
<evidence type="ECO:0000313" key="2">
    <source>
        <dbReference type="Proteomes" id="UP001195483"/>
    </source>
</evidence>
<dbReference type="GO" id="GO:0060271">
    <property type="term" value="P:cilium assembly"/>
    <property type="evidence" value="ECO:0007669"/>
    <property type="project" value="InterPro"/>
</dbReference>
<protein>
    <submittedName>
        <fullName evidence="1">Uncharacterized protein</fullName>
    </submittedName>
</protein>
<dbReference type="PANTHER" id="PTHR16096">
    <property type="entry name" value="MICROTUBULE-ASSOCIATED PROTEIN 11"/>
    <property type="match status" value="1"/>
</dbReference>
<dbReference type="EMBL" id="JAEAOA010000900">
    <property type="protein sequence ID" value="KAK3595912.1"/>
    <property type="molecule type" value="Genomic_DNA"/>
</dbReference>
<dbReference type="InterPro" id="IPR031626">
    <property type="entry name" value="TRAPPC14"/>
</dbReference>
<dbReference type="AlphaFoldDB" id="A0AAE0SPM4"/>
<dbReference type="PANTHER" id="PTHR16096:SF8">
    <property type="entry name" value="TRAFFICKING PROTEIN PARTICLE COMPLEX SUBUNIT 14"/>
    <property type="match status" value="1"/>
</dbReference>
<reference evidence="1" key="2">
    <citation type="journal article" date="2021" name="Genome Biol. Evol.">
        <title>Developing a high-quality reference genome for a parasitic bivalve with doubly uniparental inheritance (Bivalvia: Unionida).</title>
        <authorList>
            <person name="Smith C.H."/>
        </authorList>
    </citation>
    <scope>NUCLEOTIDE SEQUENCE</scope>
    <source>
        <strain evidence="1">CHS0354</strain>
        <tissue evidence="1">Mantle</tissue>
    </source>
</reference>